<name>A0A6A5XBL6_9PLEO</name>
<evidence type="ECO:0000313" key="1">
    <source>
        <dbReference type="EMBL" id="KAF2010303.1"/>
    </source>
</evidence>
<accession>A0A6A5XBL6</accession>
<proteinExistence type="predicted"/>
<dbReference type="RefSeq" id="XP_033378642.1">
    <property type="nucleotide sequence ID" value="XM_033534388.1"/>
</dbReference>
<evidence type="ECO:0000313" key="2">
    <source>
        <dbReference type="Proteomes" id="UP000799778"/>
    </source>
</evidence>
<dbReference type="GeneID" id="54291785"/>
<dbReference type="Proteomes" id="UP000799778">
    <property type="component" value="Unassembled WGS sequence"/>
</dbReference>
<dbReference type="AlphaFoldDB" id="A0A6A5XBL6"/>
<dbReference type="EMBL" id="ML978076">
    <property type="protein sequence ID" value="KAF2010303.1"/>
    <property type="molecule type" value="Genomic_DNA"/>
</dbReference>
<keyword evidence="2" id="KW-1185">Reference proteome</keyword>
<reference evidence="1" key="1">
    <citation type="journal article" date="2020" name="Stud. Mycol.">
        <title>101 Dothideomycetes genomes: a test case for predicting lifestyles and emergence of pathogens.</title>
        <authorList>
            <person name="Haridas S."/>
            <person name="Albert R."/>
            <person name="Binder M."/>
            <person name="Bloem J."/>
            <person name="Labutti K."/>
            <person name="Salamov A."/>
            <person name="Andreopoulos B."/>
            <person name="Baker S."/>
            <person name="Barry K."/>
            <person name="Bills G."/>
            <person name="Bluhm B."/>
            <person name="Cannon C."/>
            <person name="Castanera R."/>
            <person name="Culley D."/>
            <person name="Daum C."/>
            <person name="Ezra D."/>
            <person name="Gonzalez J."/>
            <person name="Henrissat B."/>
            <person name="Kuo A."/>
            <person name="Liang C."/>
            <person name="Lipzen A."/>
            <person name="Lutzoni F."/>
            <person name="Magnuson J."/>
            <person name="Mondo S."/>
            <person name="Nolan M."/>
            <person name="Ohm R."/>
            <person name="Pangilinan J."/>
            <person name="Park H.-J."/>
            <person name="Ramirez L."/>
            <person name="Alfaro M."/>
            <person name="Sun H."/>
            <person name="Tritt A."/>
            <person name="Yoshinaga Y."/>
            <person name="Zwiers L.-H."/>
            <person name="Turgeon B."/>
            <person name="Goodwin S."/>
            <person name="Spatafora J."/>
            <person name="Crous P."/>
            <person name="Grigoriev I."/>
        </authorList>
    </citation>
    <scope>NUCLEOTIDE SEQUENCE</scope>
    <source>
        <strain evidence="1">CBS 175.79</strain>
    </source>
</reference>
<protein>
    <submittedName>
        <fullName evidence="1">Uncharacterized protein</fullName>
    </submittedName>
</protein>
<sequence>MSMIYLSTPELAATSYLVVSSKQTEPLLLLLLLPSSPLHYCMHCTALHCTALSCTLLCSAMLAVL</sequence>
<organism evidence="1 2">
    <name type="scientific">Aaosphaeria arxii CBS 175.79</name>
    <dbReference type="NCBI Taxonomy" id="1450172"/>
    <lineage>
        <taxon>Eukaryota</taxon>
        <taxon>Fungi</taxon>
        <taxon>Dikarya</taxon>
        <taxon>Ascomycota</taxon>
        <taxon>Pezizomycotina</taxon>
        <taxon>Dothideomycetes</taxon>
        <taxon>Pleosporomycetidae</taxon>
        <taxon>Pleosporales</taxon>
        <taxon>Pleosporales incertae sedis</taxon>
        <taxon>Aaosphaeria</taxon>
    </lineage>
</organism>
<gene>
    <name evidence="1" type="ORF">BU24DRAFT_55408</name>
</gene>